<sequence>MRTLLAGFVRHLVPKELYAYGPVYHSKKLLDDEENESASGVPVPVTDEKQTIVPVSGFESAEDRRNPVSVPCFCELPGLHGKMEEEEWKECRAFLNEGLKNHINLPFLHNFVPAVVSLLGLTTIVLLIYQTVDKAQGSGSAKGTMEIGIIVAVMIFLFGCSLLYVLVDHFKNVEMERRCSELTRRFRAKKFSFAFLATRHSRLMKALKFLVVFHEGNEGILEAEKMAKNPAAMQLCSIQRRYTRNSVDQGQVTRPAPKKSIQEYEEGIPNPLTLSPRGVIQQNNESPQRKKSVHFNPIVETACEMAGAPLPETLSRLKPPSPM</sequence>
<feature type="region of interest" description="Disordered" evidence="1">
    <location>
        <begin position="272"/>
        <end position="291"/>
    </location>
</feature>
<evidence type="ECO:0000256" key="1">
    <source>
        <dbReference type="SAM" id="MobiDB-lite"/>
    </source>
</evidence>
<name>A0A5B8MJ77_9CHLO</name>
<protein>
    <submittedName>
        <fullName evidence="3">Uncharacterized protein</fullName>
    </submittedName>
</protein>
<keyword evidence="2" id="KW-0812">Transmembrane</keyword>
<organism evidence="3 4">
    <name type="scientific">Chloropicon primus</name>
    <dbReference type="NCBI Taxonomy" id="1764295"/>
    <lineage>
        <taxon>Eukaryota</taxon>
        <taxon>Viridiplantae</taxon>
        <taxon>Chlorophyta</taxon>
        <taxon>Chloropicophyceae</taxon>
        <taxon>Chloropicales</taxon>
        <taxon>Chloropicaceae</taxon>
        <taxon>Chloropicon</taxon>
    </lineage>
</organism>
<dbReference type="AlphaFoldDB" id="A0A5B8MJ77"/>
<gene>
    <name evidence="3" type="ORF">A3770_04p30640</name>
</gene>
<evidence type="ECO:0000313" key="3">
    <source>
        <dbReference type="EMBL" id="QDZ20546.1"/>
    </source>
</evidence>
<feature type="transmembrane region" description="Helical" evidence="2">
    <location>
        <begin position="149"/>
        <end position="167"/>
    </location>
</feature>
<feature type="transmembrane region" description="Helical" evidence="2">
    <location>
        <begin position="107"/>
        <end position="129"/>
    </location>
</feature>
<evidence type="ECO:0000256" key="2">
    <source>
        <dbReference type="SAM" id="Phobius"/>
    </source>
</evidence>
<evidence type="ECO:0000313" key="4">
    <source>
        <dbReference type="Proteomes" id="UP000316726"/>
    </source>
</evidence>
<dbReference type="Proteomes" id="UP000316726">
    <property type="component" value="Chromosome 4"/>
</dbReference>
<accession>A0A5B8MJ77</accession>
<reference evidence="3 4" key="1">
    <citation type="submission" date="2018-07" db="EMBL/GenBank/DDBJ databases">
        <title>The complete nuclear genome of the prasinophyte Chloropicon primus (CCMP1205).</title>
        <authorList>
            <person name="Pombert J.-F."/>
            <person name="Otis C."/>
            <person name="Turmel M."/>
            <person name="Lemieux C."/>
        </authorList>
    </citation>
    <scope>NUCLEOTIDE SEQUENCE [LARGE SCALE GENOMIC DNA]</scope>
    <source>
        <strain evidence="3 4">CCMP1205</strain>
    </source>
</reference>
<keyword evidence="2" id="KW-1133">Transmembrane helix</keyword>
<keyword evidence="4" id="KW-1185">Reference proteome</keyword>
<dbReference type="EMBL" id="CP031037">
    <property type="protein sequence ID" value="QDZ20546.1"/>
    <property type="molecule type" value="Genomic_DNA"/>
</dbReference>
<proteinExistence type="predicted"/>
<keyword evidence="2" id="KW-0472">Membrane</keyword>